<keyword evidence="6" id="KW-0808">Transferase</keyword>
<dbReference type="SMART" id="SM00387">
    <property type="entry name" value="HATPase_c"/>
    <property type="match status" value="1"/>
</dbReference>
<dbReference type="SMART" id="SM00388">
    <property type="entry name" value="HisKA"/>
    <property type="match status" value="1"/>
</dbReference>
<dbReference type="PRINTS" id="PR00344">
    <property type="entry name" value="BCTRLSENSOR"/>
</dbReference>
<dbReference type="GO" id="GO:0005886">
    <property type="term" value="C:plasma membrane"/>
    <property type="evidence" value="ECO:0007669"/>
    <property type="project" value="UniProtKB-SubCell"/>
</dbReference>
<dbReference type="SUPFAM" id="SSF55874">
    <property type="entry name" value="ATPase domain of HSP90 chaperone/DNA topoisomerase II/histidine kinase"/>
    <property type="match status" value="1"/>
</dbReference>
<dbReference type="InterPro" id="IPR003661">
    <property type="entry name" value="HisK_dim/P_dom"/>
</dbReference>
<keyword evidence="8" id="KW-0547">Nucleotide-binding</keyword>
<dbReference type="STRING" id="86666.SAMN04490247_1275"/>
<keyword evidence="4" id="KW-1003">Cell membrane</keyword>
<feature type="domain" description="HAMP" evidence="17">
    <location>
        <begin position="177"/>
        <end position="231"/>
    </location>
</feature>
<dbReference type="InterPro" id="IPR004358">
    <property type="entry name" value="Sig_transdc_His_kin-like_C"/>
</dbReference>
<keyword evidence="7 15" id="KW-0812">Transmembrane</keyword>
<dbReference type="Gene3D" id="1.10.287.130">
    <property type="match status" value="1"/>
</dbReference>
<keyword evidence="11 15" id="KW-1133">Transmembrane helix</keyword>
<keyword evidence="12" id="KW-0902">Two-component regulatory system</keyword>
<dbReference type="RefSeq" id="WP_093193031.1">
    <property type="nucleotide sequence ID" value="NZ_FNEV01000003.1"/>
</dbReference>
<feature type="transmembrane region" description="Helical" evidence="15">
    <location>
        <begin position="150"/>
        <end position="170"/>
    </location>
</feature>
<sequence length="448" mass="50907">MRLTTKIHLFTTVLFTVLLIVFSLAIYFSFSRLTYNSQLEEARNDLERTAREVDSVQNQAEAESLFRAYVPVNGMLRVVLPDNRVEVSVASGEVDYLREENAEFSRESASEVIDIDGEPHAKASIPIIWTGGEVVVLERYERLSSVAENLSTLAVVLVIVSVSALIPLYFSAKWIGRVIVRPITSLIQTMRRIRHSGRFELIETKGKSKDELQEMAETFNSMMERLKDNYEKQEQFVANASHELKTPLTVIDSYAGLLKRRGLEGEELFRESVDAIHEEAGRMYELTQQLLLLARHEDQLKVDFESVELNELLKKSAGVFEKGYNRRIDFHPADEKIILETDEQKVKQIVFILLDNARKYSEDAIEVKVHRSGDRALIEVTDYGIGMTQEQIARVFDRFYQADEARTDGFGLGMSLAKELARVLEGTMEIDSVKGNGTTVRLSLPVSQ</sequence>
<dbReference type="CDD" id="cd00082">
    <property type="entry name" value="HisKA"/>
    <property type="match status" value="1"/>
</dbReference>
<organism evidence="18 19">
    <name type="scientific">Salimicrobium halophilum</name>
    <dbReference type="NCBI Taxonomy" id="86666"/>
    <lineage>
        <taxon>Bacteria</taxon>
        <taxon>Bacillati</taxon>
        <taxon>Bacillota</taxon>
        <taxon>Bacilli</taxon>
        <taxon>Bacillales</taxon>
        <taxon>Bacillaceae</taxon>
        <taxon>Salimicrobium</taxon>
    </lineage>
</organism>
<keyword evidence="13 15" id="KW-0472">Membrane</keyword>
<evidence type="ECO:0000256" key="6">
    <source>
        <dbReference type="ARBA" id="ARBA00022679"/>
    </source>
</evidence>
<dbReference type="PANTHER" id="PTHR45528">
    <property type="entry name" value="SENSOR HISTIDINE KINASE CPXA"/>
    <property type="match status" value="1"/>
</dbReference>
<dbReference type="Pfam" id="PF00672">
    <property type="entry name" value="HAMP"/>
    <property type="match status" value="1"/>
</dbReference>
<accession>A0A1G8S6A2</accession>
<reference evidence="19" key="1">
    <citation type="submission" date="2016-10" db="EMBL/GenBank/DDBJ databases">
        <authorList>
            <person name="Varghese N."/>
            <person name="Submissions S."/>
        </authorList>
    </citation>
    <scope>NUCLEOTIDE SEQUENCE [LARGE SCALE GENOMIC DNA]</scope>
    <source>
        <strain evidence="19">DSM 4771</strain>
    </source>
</reference>
<dbReference type="EC" id="2.7.13.3" evidence="3"/>
<feature type="coiled-coil region" evidence="14">
    <location>
        <begin position="32"/>
        <end position="63"/>
    </location>
</feature>
<dbReference type="InterPro" id="IPR036097">
    <property type="entry name" value="HisK_dim/P_sf"/>
</dbReference>
<dbReference type="CDD" id="cd06225">
    <property type="entry name" value="HAMP"/>
    <property type="match status" value="1"/>
</dbReference>
<keyword evidence="14" id="KW-0175">Coiled coil</keyword>
<evidence type="ECO:0000313" key="19">
    <source>
        <dbReference type="Proteomes" id="UP000199225"/>
    </source>
</evidence>
<keyword evidence="10" id="KW-0067">ATP-binding</keyword>
<keyword evidence="5" id="KW-0597">Phosphoprotein</keyword>
<gene>
    <name evidence="18" type="ORF">SAMN04490247_1275</name>
</gene>
<evidence type="ECO:0000256" key="2">
    <source>
        <dbReference type="ARBA" id="ARBA00004651"/>
    </source>
</evidence>
<proteinExistence type="predicted"/>
<keyword evidence="9 18" id="KW-0418">Kinase</keyword>
<feature type="transmembrane region" description="Helical" evidence="15">
    <location>
        <begin position="7"/>
        <end position="30"/>
    </location>
</feature>
<dbReference type="Gene3D" id="3.30.565.10">
    <property type="entry name" value="Histidine kinase-like ATPase, C-terminal domain"/>
    <property type="match status" value="1"/>
</dbReference>
<dbReference type="Pfam" id="PF00512">
    <property type="entry name" value="HisKA"/>
    <property type="match status" value="1"/>
</dbReference>
<evidence type="ECO:0000256" key="4">
    <source>
        <dbReference type="ARBA" id="ARBA00022475"/>
    </source>
</evidence>
<dbReference type="AlphaFoldDB" id="A0A1G8S6A2"/>
<evidence type="ECO:0000259" key="17">
    <source>
        <dbReference type="PROSITE" id="PS50885"/>
    </source>
</evidence>
<evidence type="ECO:0000256" key="12">
    <source>
        <dbReference type="ARBA" id="ARBA00023012"/>
    </source>
</evidence>
<feature type="domain" description="Histidine kinase" evidence="16">
    <location>
        <begin position="239"/>
        <end position="448"/>
    </location>
</feature>
<dbReference type="InterPro" id="IPR036890">
    <property type="entry name" value="HATPase_C_sf"/>
</dbReference>
<evidence type="ECO:0000256" key="5">
    <source>
        <dbReference type="ARBA" id="ARBA00022553"/>
    </source>
</evidence>
<dbReference type="GO" id="GO:0005524">
    <property type="term" value="F:ATP binding"/>
    <property type="evidence" value="ECO:0007669"/>
    <property type="project" value="UniProtKB-KW"/>
</dbReference>
<dbReference type="PROSITE" id="PS50109">
    <property type="entry name" value="HIS_KIN"/>
    <property type="match status" value="1"/>
</dbReference>
<evidence type="ECO:0000256" key="1">
    <source>
        <dbReference type="ARBA" id="ARBA00000085"/>
    </source>
</evidence>
<evidence type="ECO:0000256" key="9">
    <source>
        <dbReference type="ARBA" id="ARBA00022777"/>
    </source>
</evidence>
<evidence type="ECO:0000256" key="10">
    <source>
        <dbReference type="ARBA" id="ARBA00022840"/>
    </source>
</evidence>
<dbReference type="SUPFAM" id="SSF47384">
    <property type="entry name" value="Homodimeric domain of signal transducing histidine kinase"/>
    <property type="match status" value="1"/>
</dbReference>
<feature type="coiled-coil region" evidence="14">
    <location>
        <begin position="209"/>
        <end position="243"/>
    </location>
</feature>
<dbReference type="SUPFAM" id="SSF158472">
    <property type="entry name" value="HAMP domain-like"/>
    <property type="match status" value="1"/>
</dbReference>
<dbReference type="FunFam" id="1.10.287.130:FF:000001">
    <property type="entry name" value="Two-component sensor histidine kinase"/>
    <property type="match status" value="1"/>
</dbReference>
<evidence type="ECO:0000256" key="11">
    <source>
        <dbReference type="ARBA" id="ARBA00022989"/>
    </source>
</evidence>
<evidence type="ECO:0000256" key="14">
    <source>
        <dbReference type="SAM" id="Coils"/>
    </source>
</evidence>
<dbReference type="Pfam" id="PF02518">
    <property type="entry name" value="HATPase_c"/>
    <property type="match status" value="1"/>
</dbReference>
<dbReference type="InterPro" id="IPR050398">
    <property type="entry name" value="HssS/ArlS-like"/>
</dbReference>
<dbReference type="PANTHER" id="PTHR45528:SF1">
    <property type="entry name" value="SENSOR HISTIDINE KINASE CPXA"/>
    <property type="match status" value="1"/>
</dbReference>
<dbReference type="SMART" id="SM00304">
    <property type="entry name" value="HAMP"/>
    <property type="match status" value="1"/>
</dbReference>
<dbReference type="EMBL" id="FNEV01000003">
    <property type="protein sequence ID" value="SDJ24764.1"/>
    <property type="molecule type" value="Genomic_DNA"/>
</dbReference>
<comment type="subcellular location">
    <subcellularLocation>
        <location evidence="2">Cell membrane</location>
        <topology evidence="2">Multi-pass membrane protein</topology>
    </subcellularLocation>
</comment>
<dbReference type="GO" id="GO:0000155">
    <property type="term" value="F:phosphorelay sensor kinase activity"/>
    <property type="evidence" value="ECO:0007669"/>
    <property type="project" value="InterPro"/>
</dbReference>
<dbReference type="InterPro" id="IPR003660">
    <property type="entry name" value="HAMP_dom"/>
</dbReference>
<dbReference type="InterPro" id="IPR005467">
    <property type="entry name" value="His_kinase_dom"/>
</dbReference>
<evidence type="ECO:0000256" key="8">
    <source>
        <dbReference type="ARBA" id="ARBA00022741"/>
    </source>
</evidence>
<comment type="catalytic activity">
    <reaction evidence="1">
        <text>ATP + protein L-histidine = ADP + protein N-phospho-L-histidine.</text>
        <dbReference type="EC" id="2.7.13.3"/>
    </reaction>
</comment>
<evidence type="ECO:0000313" key="18">
    <source>
        <dbReference type="EMBL" id="SDJ24764.1"/>
    </source>
</evidence>
<protein>
    <recommendedName>
        <fullName evidence="3">histidine kinase</fullName>
        <ecNumber evidence="3">2.7.13.3</ecNumber>
    </recommendedName>
</protein>
<dbReference type="PROSITE" id="PS50885">
    <property type="entry name" value="HAMP"/>
    <property type="match status" value="1"/>
</dbReference>
<name>A0A1G8S6A2_9BACI</name>
<dbReference type="Proteomes" id="UP000199225">
    <property type="component" value="Unassembled WGS sequence"/>
</dbReference>
<dbReference type="OrthoDB" id="9786919at2"/>
<dbReference type="InterPro" id="IPR003594">
    <property type="entry name" value="HATPase_dom"/>
</dbReference>
<evidence type="ECO:0000256" key="7">
    <source>
        <dbReference type="ARBA" id="ARBA00022692"/>
    </source>
</evidence>
<dbReference type="Gene3D" id="6.10.340.10">
    <property type="match status" value="1"/>
</dbReference>
<evidence type="ECO:0000259" key="16">
    <source>
        <dbReference type="PROSITE" id="PS50109"/>
    </source>
</evidence>
<evidence type="ECO:0000256" key="3">
    <source>
        <dbReference type="ARBA" id="ARBA00012438"/>
    </source>
</evidence>
<keyword evidence="19" id="KW-1185">Reference proteome</keyword>
<evidence type="ECO:0000256" key="13">
    <source>
        <dbReference type="ARBA" id="ARBA00023136"/>
    </source>
</evidence>
<evidence type="ECO:0000256" key="15">
    <source>
        <dbReference type="SAM" id="Phobius"/>
    </source>
</evidence>